<dbReference type="CDD" id="cd00201">
    <property type="entry name" value="WW"/>
    <property type="match status" value="1"/>
</dbReference>
<dbReference type="Gene3D" id="3.10.20.90">
    <property type="entry name" value="Phosphatidylinositol 3-kinase Catalytic Subunit, Chain A, domain 1"/>
    <property type="match status" value="1"/>
</dbReference>
<dbReference type="AlphaFoldDB" id="A0A813EGH2"/>
<dbReference type="InterPro" id="IPR029071">
    <property type="entry name" value="Ubiquitin-like_domsf"/>
</dbReference>
<comment type="caution">
    <text evidence="2">The sequence shown here is derived from an EMBL/GenBank/DDBJ whole genome shotgun (WGS) entry which is preliminary data.</text>
</comment>
<proteinExistence type="predicted"/>
<evidence type="ECO:0000256" key="1">
    <source>
        <dbReference type="SAM" id="MobiDB-lite"/>
    </source>
</evidence>
<dbReference type="CDD" id="cd01763">
    <property type="entry name" value="Ubl_SUMO_like"/>
    <property type="match status" value="1"/>
</dbReference>
<name>A0A813EGH2_POLGL</name>
<reference evidence="2" key="1">
    <citation type="submission" date="2021-02" db="EMBL/GenBank/DDBJ databases">
        <authorList>
            <person name="Dougan E. K."/>
            <person name="Rhodes N."/>
            <person name="Thang M."/>
            <person name="Chan C."/>
        </authorList>
    </citation>
    <scope>NUCLEOTIDE SEQUENCE</scope>
</reference>
<gene>
    <name evidence="2" type="ORF">PGLA1383_LOCUS19538</name>
</gene>
<evidence type="ECO:0000313" key="2">
    <source>
        <dbReference type="EMBL" id="CAE8601243.1"/>
    </source>
</evidence>
<organism evidence="2 3">
    <name type="scientific">Polarella glacialis</name>
    <name type="common">Dinoflagellate</name>
    <dbReference type="NCBI Taxonomy" id="89957"/>
    <lineage>
        <taxon>Eukaryota</taxon>
        <taxon>Sar</taxon>
        <taxon>Alveolata</taxon>
        <taxon>Dinophyceae</taxon>
        <taxon>Suessiales</taxon>
        <taxon>Suessiaceae</taxon>
        <taxon>Polarella</taxon>
    </lineage>
</organism>
<dbReference type="InterPro" id="IPR001202">
    <property type="entry name" value="WW_dom"/>
</dbReference>
<evidence type="ECO:0000313" key="3">
    <source>
        <dbReference type="Proteomes" id="UP000654075"/>
    </source>
</evidence>
<evidence type="ECO:0008006" key="4">
    <source>
        <dbReference type="Google" id="ProtNLM"/>
    </source>
</evidence>
<dbReference type="Proteomes" id="UP000654075">
    <property type="component" value="Unassembled WGS sequence"/>
</dbReference>
<dbReference type="Gene3D" id="2.20.70.10">
    <property type="match status" value="1"/>
</dbReference>
<dbReference type="EMBL" id="CAJNNV010012941">
    <property type="protein sequence ID" value="CAE8601243.1"/>
    <property type="molecule type" value="Genomic_DNA"/>
</dbReference>
<sequence length="323" mass="35858">MEDEMAMFEAELAGMSSPVEEKQIGKETQTAAVKRGREEKEDEETGEKGPKLSLIEQAKRRWKPQSIADKKALEAEAKGKWTEQKDTEGTYYYNSITKVSSRTRPPDFVDTSLDPFVFEGTVWKVSTAGNGELFYTNEETGQSQCQRPGEVAVLVAKIQVAATPTAVADATRAASLPDGEEPDEIFDLVGRTAPSDFLASAKMYARVSAESEDGLSIIGFHLRLNTPFAYLMEAWADHMEVPVPSVYFEFGGKVLTATQTPAFHGWSAEHGTFKIEAKPCEEIEETDSEADEEDAMKKLMKDAVLAEWKKEQKQRRRASKPPA</sequence>
<keyword evidence="3" id="KW-1185">Reference proteome</keyword>
<feature type="region of interest" description="Disordered" evidence="1">
    <location>
        <begin position="1"/>
        <end position="60"/>
    </location>
</feature>
<dbReference type="SUPFAM" id="SSF54236">
    <property type="entry name" value="Ubiquitin-like"/>
    <property type="match status" value="1"/>
</dbReference>
<accession>A0A813EGH2</accession>
<protein>
    <recommendedName>
        <fullName evidence="4">WW domain-containing protein</fullName>
    </recommendedName>
</protein>